<feature type="region of interest" description="Disordered" evidence="5">
    <location>
        <begin position="89"/>
        <end position="111"/>
    </location>
</feature>
<evidence type="ECO:0000259" key="7">
    <source>
        <dbReference type="Pfam" id="PF06305"/>
    </source>
</evidence>
<sequence length="111" mass="12661">MKYQWNLVLALLFALIVALFSLANTTPVSVNYLFGSKEIPLVLVIILSSFLGGIAIGLVSTFFYMKLKWKLYKVEKELQQRREIVDQNEVSEEINSPSEETPLLEPEQNNP</sequence>
<keyword evidence="2 6" id="KW-0812">Transmembrane</keyword>
<comment type="caution">
    <text evidence="8">The sequence shown here is derived from an EMBL/GenBank/DDBJ whole genome shotgun (WGS) entry which is preliminary data.</text>
</comment>
<dbReference type="EMBL" id="JAGGKT010000008">
    <property type="protein sequence ID" value="MBP1932791.1"/>
    <property type="molecule type" value="Genomic_DNA"/>
</dbReference>
<keyword evidence="9" id="KW-1185">Reference proteome</keyword>
<organism evidence="8 9">
    <name type="scientific">Ammoniphilus resinae</name>
    <dbReference type="NCBI Taxonomy" id="861532"/>
    <lineage>
        <taxon>Bacteria</taxon>
        <taxon>Bacillati</taxon>
        <taxon>Bacillota</taxon>
        <taxon>Bacilli</taxon>
        <taxon>Bacillales</taxon>
        <taxon>Paenibacillaceae</taxon>
        <taxon>Aneurinibacillus group</taxon>
        <taxon>Ammoniphilus</taxon>
    </lineage>
</organism>
<evidence type="ECO:0000256" key="6">
    <source>
        <dbReference type="SAM" id="Phobius"/>
    </source>
</evidence>
<reference evidence="8 9" key="1">
    <citation type="submission" date="2021-03" db="EMBL/GenBank/DDBJ databases">
        <title>Genomic Encyclopedia of Type Strains, Phase IV (KMG-IV): sequencing the most valuable type-strain genomes for metagenomic binning, comparative biology and taxonomic classification.</title>
        <authorList>
            <person name="Goeker M."/>
        </authorList>
    </citation>
    <scope>NUCLEOTIDE SEQUENCE [LARGE SCALE GENOMIC DNA]</scope>
    <source>
        <strain evidence="8 9">DSM 24738</strain>
    </source>
</reference>
<accession>A0ABS4GRA8</accession>
<evidence type="ECO:0000256" key="4">
    <source>
        <dbReference type="ARBA" id="ARBA00023136"/>
    </source>
</evidence>
<evidence type="ECO:0000256" key="1">
    <source>
        <dbReference type="ARBA" id="ARBA00022475"/>
    </source>
</evidence>
<feature type="compositionally biased region" description="Low complexity" evidence="5">
    <location>
        <begin position="96"/>
        <end position="111"/>
    </location>
</feature>
<dbReference type="Pfam" id="PF06305">
    <property type="entry name" value="LapA_dom"/>
    <property type="match status" value="1"/>
</dbReference>
<evidence type="ECO:0000313" key="9">
    <source>
        <dbReference type="Proteomes" id="UP001519343"/>
    </source>
</evidence>
<keyword evidence="3 6" id="KW-1133">Transmembrane helix</keyword>
<evidence type="ECO:0000313" key="8">
    <source>
        <dbReference type="EMBL" id="MBP1932791.1"/>
    </source>
</evidence>
<protein>
    <submittedName>
        <fullName evidence="8">Integral membrane protein</fullName>
    </submittedName>
</protein>
<dbReference type="RefSeq" id="WP_209810830.1">
    <property type="nucleotide sequence ID" value="NZ_JAGGKT010000008.1"/>
</dbReference>
<dbReference type="PANTHER" id="PTHR41335">
    <property type="entry name" value="MEMBRANE PROTEIN-RELATED"/>
    <property type="match status" value="1"/>
</dbReference>
<dbReference type="InterPro" id="IPR010445">
    <property type="entry name" value="LapA_dom"/>
</dbReference>
<evidence type="ECO:0000256" key="3">
    <source>
        <dbReference type="ARBA" id="ARBA00022989"/>
    </source>
</evidence>
<keyword evidence="1" id="KW-1003">Cell membrane</keyword>
<feature type="domain" description="Lipopolysaccharide assembly protein A" evidence="7">
    <location>
        <begin position="24"/>
        <end position="81"/>
    </location>
</feature>
<dbReference type="Proteomes" id="UP001519343">
    <property type="component" value="Unassembled WGS sequence"/>
</dbReference>
<gene>
    <name evidence="8" type="ORF">J2Z37_002802</name>
</gene>
<name>A0ABS4GRA8_9BACL</name>
<keyword evidence="4 6" id="KW-0472">Membrane</keyword>
<feature type="transmembrane region" description="Helical" evidence="6">
    <location>
        <begin position="41"/>
        <end position="64"/>
    </location>
</feature>
<proteinExistence type="predicted"/>
<dbReference type="PANTHER" id="PTHR41335:SF1">
    <property type="entry name" value="MEMBRANE PROTEIN"/>
    <property type="match status" value="1"/>
</dbReference>
<evidence type="ECO:0000256" key="5">
    <source>
        <dbReference type="SAM" id="MobiDB-lite"/>
    </source>
</evidence>
<evidence type="ECO:0000256" key="2">
    <source>
        <dbReference type="ARBA" id="ARBA00022692"/>
    </source>
</evidence>